<evidence type="ECO:0000313" key="4">
    <source>
        <dbReference type="EMBL" id="CAH2084112.1"/>
    </source>
</evidence>
<name>A0AAU9TEZ0_EUPED</name>
<comment type="caution">
    <text evidence="4">The sequence shown here is derived from an EMBL/GenBank/DDBJ whole genome shotgun (WGS) entry which is preliminary data.</text>
</comment>
<dbReference type="InterPro" id="IPR038717">
    <property type="entry name" value="Tc1-like_DDE_dom"/>
</dbReference>
<protein>
    <recommendedName>
        <fullName evidence="6">Transposase</fullName>
    </recommendedName>
</protein>
<dbReference type="Proteomes" id="UP001153954">
    <property type="component" value="Unassembled WGS sequence"/>
</dbReference>
<dbReference type="Gene3D" id="3.30.420.10">
    <property type="entry name" value="Ribonuclease H-like superfamily/Ribonuclease H"/>
    <property type="match status" value="1"/>
</dbReference>
<dbReference type="AlphaFoldDB" id="A0AAU9TEZ0"/>
<dbReference type="GO" id="GO:0006313">
    <property type="term" value="P:DNA transposition"/>
    <property type="evidence" value="ECO:0007669"/>
    <property type="project" value="InterPro"/>
</dbReference>
<dbReference type="PANTHER" id="PTHR23022">
    <property type="entry name" value="TRANSPOSABLE ELEMENT-RELATED"/>
    <property type="match status" value="1"/>
</dbReference>
<dbReference type="Gene3D" id="1.10.10.10">
    <property type="entry name" value="Winged helix-like DNA-binding domain superfamily/Winged helix DNA-binding domain"/>
    <property type="match status" value="1"/>
</dbReference>
<dbReference type="Pfam" id="PF13358">
    <property type="entry name" value="DDE_3"/>
    <property type="match status" value="1"/>
</dbReference>
<accession>A0AAU9TEZ0</accession>
<gene>
    <name evidence="4" type="ORF">EEDITHA_LOCUS715</name>
</gene>
<dbReference type="GO" id="GO:0003677">
    <property type="term" value="F:DNA binding"/>
    <property type="evidence" value="ECO:0007669"/>
    <property type="project" value="InterPro"/>
</dbReference>
<dbReference type="NCBIfam" id="NF033545">
    <property type="entry name" value="transpos_IS630"/>
    <property type="match status" value="1"/>
</dbReference>
<dbReference type="InterPro" id="IPR047655">
    <property type="entry name" value="Transpos_IS630-like"/>
</dbReference>
<feature type="domain" description="Tc1-like transposase DDE" evidence="3">
    <location>
        <begin position="150"/>
        <end position="300"/>
    </location>
</feature>
<evidence type="ECO:0000256" key="1">
    <source>
        <dbReference type="ARBA" id="ARBA00004123"/>
    </source>
</evidence>
<evidence type="ECO:0008006" key="6">
    <source>
        <dbReference type="Google" id="ProtNLM"/>
    </source>
</evidence>
<proteinExistence type="predicted"/>
<dbReference type="EMBL" id="CAKOGL010000002">
    <property type="protein sequence ID" value="CAH2084112.1"/>
    <property type="molecule type" value="Genomic_DNA"/>
</dbReference>
<evidence type="ECO:0000259" key="2">
    <source>
        <dbReference type="Pfam" id="PF01498"/>
    </source>
</evidence>
<keyword evidence="5" id="KW-1185">Reference proteome</keyword>
<dbReference type="PANTHER" id="PTHR23022:SF135">
    <property type="entry name" value="SI:DKEY-77F5.3"/>
    <property type="match status" value="1"/>
</dbReference>
<comment type="subcellular location">
    <subcellularLocation>
        <location evidence="1">Nucleus</location>
    </subcellularLocation>
</comment>
<dbReference type="SUPFAM" id="SSF46689">
    <property type="entry name" value="Homeodomain-like"/>
    <property type="match status" value="1"/>
</dbReference>
<feature type="domain" description="Transposase Tc1-like" evidence="2">
    <location>
        <begin position="70"/>
        <end position="141"/>
    </location>
</feature>
<evidence type="ECO:0000313" key="5">
    <source>
        <dbReference type="Proteomes" id="UP001153954"/>
    </source>
</evidence>
<dbReference type="InterPro" id="IPR009057">
    <property type="entry name" value="Homeodomain-like_sf"/>
</dbReference>
<dbReference type="InterPro" id="IPR036397">
    <property type="entry name" value="RNaseH_sf"/>
</dbReference>
<dbReference type="GO" id="GO:0005634">
    <property type="term" value="C:nucleus"/>
    <property type="evidence" value="ECO:0007669"/>
    <property type="project" value="UniProtKB-SubCell"/>
</dbReference>
<dbReference type="GO" id="GO:0015074">
    <property type="term" value="P:DNA integration"/>
    <property type="evidence" value="ECO:0007669"/>
    <property type="project" value="InterPro"/>
</dbReference>
<evidence type="ECO:0000259" key="3">
    <source>
        <dbReference type="Pfam" id="PF13358"/>
    </source>
</evidence>
<dbReference type="InterPro" id="IPR002492">
    <property type="entry name" value="Transposase_Tc1-like"/>
</dbReference>
<dbReference type="Pfam" id="PF01498">
    <property type="entry name" value="HTH_Tnp_Tc3_2"/>
    <property type="match status" value="1"/>
</dbReference>
<organism evidence="4 5">
    <name type="scientific">Euphydryas editha</name>
    <name type="common">Edith's checkerspot</name>
    <dbReference type="NCBI Taxonomy" id="104508"/>
    <lineage>
        <taxon>Eukaryota</taxon>
        <taxon>Metazoa</taxon>
        <taxon>Ecdysozoa</taxon>
        <taxon>Arthropoda</taxon>
        <taxon>Hexapoda</taxon>
        <taxon>Insecta</taxon>
        <taxon>Pterygota</taxon>
        <taxon>Neoptera</taxon>
        <taxon>Endopterygota</taxon>
        <taxon>Lepidoptera</taxon>
        <taxon>Glossata</taxon>
        <taxon>Ditrysia</taxon>
        <taxon>Papilionoidea</taxon>
        <taxon>Nymphalidae</taxon>
        <taxon>Nymphalinae</taxon>
        <taxon>Euphydryas</taxon>
    </lineage>
</organism>
<dbReference type="InterPro" id="IPR036388">
    <property type="entry name" value="WH-like_DNA-bd_sf"/>
</dbReference>
<dbReference type="InterPro" id="IPR052338">
    <property type="entry name" value="Transposase_5"/>
</dbReference>
<reference evidence="4" key="1">
    <citation type="submission" date="2022-03" db="EMBL/GenBank/DDBJ databases">
        <authorList>
            <person name="Tunstrom K."/>
        </authorList>
    </citation>
    <scope>NUCLEOTIDE SEQUENCE</scope>
</reference>
<sequence length="341" mass="39057">MGRKGKETTEEERKIIIRLHNKCKSLSQISTIVGRARSTVQSIIDRFGVRKTVKNVQRSGRPQALSCADKRFIVRLVKKNPKISAPRIAAAMEDRNSKVSISTIRNVLRENGYHGRVMRRKFFVNKVNREKRLEFAKTYQNKDREFWNKVIFSDESKFNIFGSDGRRTVWRKKNSELQPNHLVPTVKHGGGSVMVWGCMSAAGVGKLHVIEGTMDHKMYIDILKKKLSVSAEKLGLGGDFVFQQDNDPKHTAYNTKNWLLYNVPGQLHTPPQSPDMNPIEHLWSILENSIRGRQASNRAEFIDILQKAWEEISPAMTKNLVDSMPRRLQAVIDAKGFLTKY</sequence>